<dbReference type="Proteomes" id="UP000053831">
    <property type="component" value="Unassembled WGS sequence"/>
</dbReference>
<name>A0A0M8N9C0_ESCWE</name>
<gene>
    <name evidence="1" type="ORF">ESCO_003816</name>
</gene>
<evidence type="ECO:0008006" key="3">
    <source>
        <dbReference type="Google" id="ProtNLM"/>
    </source>
</evidence>
<accession>A0A0M8N9C0</accession>
<dbReference type="OrthoDB" id="2016285at2759"/>
<reference evidence="1 2" key="1">
    <citation type="submission" date="2015-07" db="EMBL/GenBank/DDBJ databases">
        <title>The genome of the fungus Escovopsis weberi, a specialized disease agent of ant agriculture.</title>
        <authorList>
            <person name="de Man T.J."/>
            <person name="Stajich J.E."/>
            <person name="Kubicek C.P."/>
            <person name="Chenthamara K."/>
            <person name="Atanasova L."/>
            <person name="Druzhinina I.S."/>
            <person name="Birnbaum S."/>
            <person name="Barribeau S.M."/>
            <person name="Teiling C."/>
            <person name="Suen G."/>
            <person name="Currie C."/>
            <person name="Gerardo N.M."/>
        </authorList>
    </citation>
    <scope>NUCLEOTIDE SEQUENCE [LARGE SCALE GENOMIC DNA]</scope>
</reference>
<comment type="caution">
    <text evidence="1">The sequence shown here is derived from an EMBL/GenBank/DDBJ whole genome shotgun (WGS) entry which is preliminary data.</text>
</comment>
<evidence type="ECO:0000313" key="1">
    <source>
        <dbReference type="EMBL" id="KOS22691.1"/>
    </source>
</evidence>
<organism evidence="1 2">
    <name type="scientific">Escovopsis weberi</name>
    <dbReference type="NCBI Taxonomy" id="150374"/>
    <lineage>
        <taxon>Eukaryota</taxon>
        <taxon>Fungi</taxon>
        <taxon>Dikarya</taxon>
        <taxon>Ascomycota</taxon>
        <taxon>Pezizomycotina</taxon>
        <taxon>Sordariomycetes</taxon>
        <taxon>Hypocreomycetidae</taxon>
        <taxon>Hypocreales</taxon>
        <taxon>Hypocreaceae</taxon>
        <taxon>Escovopsis</taxon>
    </lineage>
</organism>
<dbReference type="EMBL" id="LGSR01000002">
    <property type="protein sequence ID" value="KOS22691.1"/>
    <property type="molecule type" value="Genomic_DNA"/>
</dbReference>
<dbReference type="InterPro" id="IPR029063">
    <property type="entry name" value="SAM-dependent_MTases_sf"/>
</dbReference>
<sequence>MTFDYIVHDVFTGGAEPVDLFTLEFLQNLHNLLSDDGAIAINYAGNLVLPTPKIILQTIQAVFPICRIFRESPRDPDFFARTGSDFTNLIFFCRKTPADADAGADPEKALPFREPTDQDCLKSRARYAYLKPRFEVTPEEFLGELPPSKDGGAARADKAADEYGILKKGETGRVQEWHRKSAAGHWMIMRSVFKSSFWENW</sequence>
<proteinExistence type="predicted"/>
<dbReference type="AlphaFoldDB" id="A0A0M8N9C0"/>
<protein>
    <recommendedName>
        <fullName evidence="3">Spermidine synthase</fullName>
    </recommendedName>
</protein>
<dbReference type="SUPFAM" id="SSF53335">
    <property type="entry name" value="S-adenosyl-L-methionine-dependent methyltransferases"/>
    <property type="match status" value="1"/>
</dbReference>
<evidence type="ECO:0000313" key="2">
    <source>
        <dbReference type="Proteomes" id="UP000053831"/>
    </source>
</evidence>
<dbReference type="Gene3D" id="3.40.50.150">
    <property type="entry name" value="Vaccinia Virus protein VP39"/>
    <property type="match status" value="1"/>
</dbReference>
<keyword evidence="2" id="KW-1185">Reference proteome</keyword>